<dbReference type="SUPFAM" id="SSF52374">
    <property type="entry name" value="Nucleotidylyl transferase"/>
    <property type="match status" value="1"/>
</dbReference>
<dbReference type="Proteomes" id="UP001174909">
    <property type="component" value="Unassembled WGS sequence"/>
</dbReference>
<dbReference type="GO" id="GO:0002161">
    <property type="term" value="F:aminoacyl-tRNA deacylase activity"/>
    <property type="evidence" value="ECO:0007669"/>
    <property type="project" value="InterPro"/>
</dbReference>
<dbReference type="InterPro" id="IPR009008">
    <property type="entry name" value="Val/Leu/Ile-tRNA-synth_edit"/>
</dbReference>
<dbReference type="Gene3D" id="3.40.50.620">
    <property type="entry name" value="HUPs"/>
    <property type="match status" value="1"/>
</dbReference>
<comment type="similarity">
    <text evidence="1">Belongs to the class-I aminoacyl-tRNA synthetase family.</text>
</comment>
<dbReference type="GO" id="GO:0005524">
    <property type="term" value="F:ATP binding"/>
    <property type="evidence" value="ECO:0007669"/>
    <property type="project" value="UniProtKB-KW"/>
</dbReference>
<dbReference type="AlphaFoldDB" id="A0AA35TLR3"/>
<proteinExistence type="inferred from homology"/>
<keyword evidence="4" id="KW-0067">ATP-binding</keyword>
<gene>
    <name evidence="8" type="ORF">GBAR_LOCUS27608</name>
</gene>
<accession>A0AA35TLR3</accession>
<evidence type="ECO:0000256" key="3">
    <source>
        <dbReference type="ARBA" id="ARBA00022741"/>
    </source>
</evidence>
<keyword evidence="2 8" id="KW-0436">Ligase</keyword>
<name>A0AA35TLR3_GEOBA</name>
<feature type="region of interest" description="Disordered" evidence="7">
    <location>
        <begin position="195"/>
        <end position="239"/>
    </location>
</feature>
<evidence type="ECO:0000313" key="9">
    <source>
        <dbReference type="Proteomes" id="UP001174909"/>
    </source>
</evidence>
<evidence type="ECO:0000256" key="6">
    <source>
        <dbReference type="ARBA" id="ARBA00023146"/>
    </source>
</evidence>
<dbReference type="InterPro" id="IPR004493">
    <property type="entry name" value="Leu-tRNA-synth_Ia_arc/euk"/>
</dbReference>
<protein>
    <submittedName>
        <fullName evidence="8">Leucine--tRNA ligase, cytoplasmic</fullName>
    </submittedName>
</protein>
<comment type="caution">
    <text evidence="8">The sequence shown here is derived from an EMBL/GenBank/DDBJ whole genome shotgun (WGS) entry which is preliminary data.</text>
</comment>
<keyword evidence="9" id="KW-1185">Reference proteome</keyword>
<sequence length="265" mass="29198">MVASGEAVLYQEPERSVTTRSGDQCVVALTNQWYLDYGEPGWKETVRNVLKGVRTYAEEVNNNFLTTLDWLHEHACSRVFGLGTLIPWDPKFMIESLSDSTIYMSYYTVAYLLQGGVVNGSTPGPLGIRPEQMTVAVWDYVFFGGDLPTTDIPPESLRFEIHIYAELFDTFGSKQGSCVESSATGTRWTCGCRARTSSRTTSPTSCTTTRPSGRSPAERELGRSHVAGPKPSDISSSTLRRSPLYSSLCVCVSHYGVVQLSKCTV</sequence>
<evidence type="ECO:0000256" key="5">
    <source>
        <dbReference type="ARBA" id="ARBA00022917"/>
    </source>
</evidence>
<dbReference type="EMBL" id="CASHTH010003844">
    <property type="protein sequence ID" value="CAI8050222.1"/>
    <property type="molecule type" value="Genomic_DNA"/>
</dbReference>
<dbReference type="PANTHER" id="PTHR45794">
    <property type="entry name" value="LEUCYL-TRNA SYNTHETASE"/>
    <property type="match status" value="1"/>
</dbReference>
<keyword evidence="5" id="KW-0648">Protein biosynthesis</keyword>
<dbReference type="PANTHER" id="PTHR45794:SF1">
    <property type="entry name" value="LEUCINE--TRNA LIGASE, CYTOPLASMIC"/>
    <property type="match status" value="1"/>
</dbReference>
<keyword evidence="3" id="KW-0547">Nucleotide-binding</keyword>
<evidence type="ECO:0000256" key="2">
    <source>
        <dbReference type="ARBA" id="ARBA00022598"/>
    </source>
</evidence>
<dbReference type="InterPro" id="IPR014729">
    <property type="entry name" value="Rossmann-like_a/b/a_fold"/>
</dbReference>
<dbReference type="GO" id="GO:0006429">
    <property type="term" value="P:leucyl-tRNA aminoacylation"/>
    <property type="evidence" value="ECO:0007669"/>
    <property type="project" value="InterPro"/>
</dbReference>
<evidence type="ECO:0000256" key="1">
    <source>
        <dbReference type="ARBA" id="ARBA00005594"/>
    </source>
</evidence>
<evidence type="ECO:0000256" key="7">
    <source>
        <dbReference type="SAM" id="MobiDB-lite"/>
    </source>
</evidence>
<reference evidence="8" key="1">
    <citation type="submission" date="2023-03" db="EMBL/GenBank/DDBJ databases">
        <authorList>
            <person name="Steffen K."/>
            <person name="Cardenas P."/>
        </authorList>
    </citation>
    <scope>NUCLEOTIDE SEQUENCE</scope>
</reference>
<keyword evidence="6" id="KW-0030">Aminoacyl-tRNA synthetase</keyword>
<evidence type="ECO:0000313" key="8">
    <source>
        <dbReference type="EMBL" id="CAI8050222.1"/>
    </source>
</evidence>
<dbReference type="Gene3D" id="3.90.740.10">
    <property type="entry name" value="Valyl/Leucyl/Isoleucyl-tRNA synthetase, editing domain"/>
    <property type="match status" value="1"/>
</dbReference>
<feature type="compositionally biased region" description="Low complexity" evidence="7">
    <location>
        <begin position="195"/>
        <end position="215"/>
    </location>
</feature>
<dbReference type="GO" id="GO:0004823">
    <property type="term" value="F:leucine-tRNA ligase activity"/>
    <property type="evidence" value="ECO:0007669"/>
    <property type="project" value="InterPro"/>
</dbReference>
<organism evidence="8 9">
    <name type="scientific">Geodia barretti</name>
    <name type="common">Barrett's horny sponge</name>
    <dbReference type="NCBI Taxonomy" id="519541"/>
    <lineage>
        <taxon>Eukaryota</taxon>
        <taxon>Metazoa</taxon>
        <taxon>Porifera</taxon>
        <taxon>Demospongiae</taxon>
        <taxon>Heteroscleromorpha</taxon>
        <taxon>Tetractinellida</taxon>
        <taxon>Astrophorina</taxon>
        <taxon>Geodiidae</taxon>
        <taxon>Geodia</taxon>
    </lineage>
</organism>
<evidence type="ECO:0000256" key="4">
    <source>
        <dbReference type="ARBA" id="ARBA00022840"/>
    </source>
</evidence>